<name>A0ABU5HIC8_9BACT</name>
<dbReference type="Proteomes" id="UP001291309">
    <property type="component" value="Unassembled WGS sequence"/>
</dbReference>
<dbReference type="InterPro" id="IPR025255">
    <property type="entry name" value="DUF4202"/>
</dbReference>
<sequence>MLRQLWVTELDAVRPGAWEAWTLLSTEFPTVAVLPPASDEGAEVVRLDVEEWRSPDFDPLTWDPRVFSAEGAPVLALHLEGARGAELAMAALEILTRYQALVGRRNRASSTPLFERILKKHRELHDMRKPLVRSDYLHALDAWQWVLRLEPGAELSVQVAALFHDVERLLSEPDFRVEHHATDYQAFKDAHAERGAELTRALLSEMAVDAATRERVRWLVTRHERPGEDEGLALLNDADALSFFSLNASGFARYFTPEHTRRKVAYTLARLRPQHHARLEWMRLAPEVRLLLDDQLQELRSPFQEGVA</sequence>
<dbReference type="SUPFAM" id="SSF109604">
    <property type="entry name" value="HD-domain/PDEase-like"/>
    <property type="match status" value="1"/>
</dbReference>
<comment type="caution">
    <text evidence="1">The sequence shown here is derived from an EMBL/GenBank/DDBJ whole genome shotgun (WGS) entry which is preliminary data.</text>
</comment>
<dbReference type="RefSeq" id="WP_321551349.1">
    <property type="nucleotide sequence ID" value="NZ_JAXIVS010000022.1"/>
</dbReference>
<evidence type="ECO:0000313" key="2">
    <source>
        <dbReference type="Proteomes" id="UP001291309"/>
    </source>
</evidence>
<dbReference type="Pfam" id="PF13875">
    <property type="entry name" value="DUF4202"/>
    <property type="match status" value="1"/>
</dbReference>
<dbReference type="Gene3D" id="1.10.3210.10">
    <property type="entry name" value="Hypothetical protein af1432"/>
    <property type="match status" value="1"/>
</dbReference>
<organism evidence="1 2">
    <name type="scientific">Hyalangium rubrum</name>
    <dbReference type="NCBI Taxonomy" id="3103134"/>
    <lineage>
        <taxon>Bacteria</taxon>
        <taxon>Pseudomonadati</taxon>
        <taxon>Myxococcota</taxon>
        <taxon>Myxococcia</taxon>
        <taxon>Myxococcales</taxon>
        <taxon>Cystobacterineae</taxon>
        <taxon>Archangiaceae</taxon>
        <taxon>Hyalangium</taxon>
    </lineage>
</organism>
<reference evidence="1 2" key="1">
    <citation type="submission" date="2023-12" db="EMBL/GenBank/DDBJ databases">
        <title>the genome sequence of Hyalangium sp. s54d21.</title>
        <authorList>
            <person name="Zhang X."/>
        </authorList>
    </citation>
    <scope>NUCLEOTIDE SEQUENCE [LARGE SCALE GENOMIC DNA]</scope>
    <source>
        <strain evidence="2">s54d21</strain>
    </source>
</reference>
<keyword evidence="2" id="KW-1185">Reference proteome</keyword>
<proteinExistence type="predicted"/>
<dbReference type="EMBL" id="JAXIVS010000022">
    <property type="protein sequence ID" value="MDY7232634.1"/>
    <property type="molecule type" value="Genomic_DNA"/>
</dbReference>
<gene>
    <name evidence="1" type="ORF">SYV04_39985</name>
</gene>
<accession>A0ABU5HIC8</accession>
<protein>
    <submittedName>
        <fullName evidence="1">DUF4202 family protein</fullName>
    </submittedName>
</protein>
<evidence type="ECO:0000313" key="1">
    <source>
        <dbReference type="EMBL" id="MDY7232634.1"/>
    </source>
</evidence>